<evidence type="ECO:0000313" key="7">
    <source>
        <dbReference type="Proteomes" id="UP000636479"/>
    </source>
</evidence>
<keyword evidence="1" id="KW-0479">Metal-binding</keyword>
<reference evidence="6" key="1">
    <citation type="submission" date="2020-05" db="EMBL/GenBank/DDBJ databases">
        <title>Mycena genomes resolve the evolution of fungal bioluminescence.</title>
        <authorList>
            <person name="Tsai I.J."/>
        </authorList>
    </citation>
    <scope>NUCLEOTIDE SEQUENCE</scope>
    <source>
        <strain evidence="6">171206Taipei</strain>
    </source>
</reference>
<dbReference type="RefSeq" id="XP_037220738.1">
    <property type="nucleotide sequence ID" value="XM_037362817.1"/>
</dbReference>
<sequence length="182" mass="20846">MPPKRTREHRASLTPRYIYLSIYRSAGPRQSQNPTGVTPEIVAKRTKRHLIELEKSNYEEPNFTAGDEEETGNHSKGRARTLISEKRNFNIPGLKRKKSSMSVRSALIYRKNFSTLLEDFNLDATTPSYLTVQAPSPSYPPRLICSVCGYWGAYKCGRCALPYCDRDCRGVHEETRCERRVV</sequence>
<protein>
    <submittedName>
        <fullName evidence="6">HIT-type domain-containing protein</fullName>
    </submittedName>
</protein>
<evidence type="ECO:0000256" key="1">
    <source>
        <dbReference type="ARBA" id="ARBA00022723"/>
    </source>
</evidence>
<keyword evidence="3" id="KW-0862">Zinc</keyword>
<dbReference type="InterPro" id="IPR039723">
    <property type="entry name" value="Vps71/ZNHIT1"/>
</dbReference>
<comment type="caution">
    <text evidence="6">The sequence shown here is derived from an EMBL/GenBank/DDBJ whole genome shotgun (WGS) entry which is preliminary data.</text>
</comment>
<dbReference type="PANTHER" id="PTHR13093">
    <property type="entry name" value="ZINC FINGER HIT DOMAIN CONTAINING PROTEIN 1"/>
    <property type="match status" value="1"/>
</dbReference>
<keyword evidence="7" id="KW-1185">Reference proteome</keyword>
<keyword evidence="2" id="KW-0863">Zinc-finger</keyword>
<evidence type="ECO:0000256" key="2">
    <source>
        <dbReference type="ARBA" id="ARBA00022771"/>
    </source>
</evidence>
<feature type="region of interest" description="Disordered" evidence="4">
    <location>
        <begin position="55"/>
        <end position="82"/>
    </location>
</feature>
<dbReference type="InterPro" id="IPR007529">
    <property type="entry name" value="Znf_HIT"/>
</dbReference>
<name>A0A8H6W5P7_9AGAR</name>
<dbReference type="CDD" id="cd21437">
    <property type="entry name" value="zf-HIT_ZNHIT1_like"/>
    <property type="match status" value="1"/>
</dbReference>
<proteinExistence type="predicted"/>
<dbReference type="GO" id="GO:0005634">
    <property type="term" value="C:nucleus"/>
    <property type="evidence" value="ECO:0007669"/>
    <property type="project" value="UniProtKB-ARBA"/>
</dbReference>
<dbReference type="SUPFAM" id="SSF144232">
    <property type="entry name" value="HIT/MYND zinc finger-like"/>
    <property type="match status" value="1"/>
</dbReference>
<evidence type="ECO:0000259" key="5">
    <source>
        <dbReference type="Pfam" id="PF04438"/>
    </source>
</evidence>
<feature type="domain" description="HIT-type" evidence="5">
    <location>
        <begin position="141"/>
        <end position="164"/>
    </location>
</feature>
<organism evidence="6 7">
    <name type="scientific">Mycena indigotica</name>
    <dbReference type="NCBI Taxonomy" id="2126181"/>
    <lineage>
        <taxon>Eukaryota</taxon>
        <taxon>Fungi</taxon>
        <taxon>Dikarya</taxon>
        <taxon>Basidiomycota</taxon>
        <taxon>Agaricomycotina</taxon>
        <taxon>Agaricomycetes</taxon>
        <taxon>Agaricomycetidae</taxon>
        <taxon>Agaricales</taxon>
        <taxon>Marasmiineae</taxon>
        <taxon>Mycenaceae</taxon>
        <taxon>Mycena</taxon>
    </lineage>
</organism>
<dbReference type="GeneID" id="59345333"/>
<dbReference type="AlphaFoldDB" id="A0A8H6W5P7"/>
<evidence type="ECO:0000256" key="3">
    <source>
        <dbReference type="ARBA" id="ARBA00022833"/>
    </source>
</evidence>
<accession>A0A8H6W5P7</accession>
<dbReference type="Pfam" id="PF04438">
    <property type="entry name" value="zf-HIT"/>
    <property type="match status" value="1"/>
</dbReference>
<evidence type="ECO:0000313" key="6">
    <source>
        <dbReference type="EMBL" id="KAF7303766.1"/>
    </source>
</evidence>
<evidence type="ECO:0000256" key="4">
    <source>
        <dbReference type="SAM" id="MobiDB-lite"/>
    </source>
</evidence>
<dbReference type="Proteomes" id="UP000636479">
    <property type="component" value="Unassembled WGS sequence"/>
</dbReference>
<dbReference type="OrthoDB" id="74807at2759"/>
<dbReference type="GO" id="GO:0006338">
    <property type="term" value="P:chromatin remodeling"/>
    <property type="evidence" value="ECO:0007669"/>
    <property type="project" value="InterPro"/>
</dbReference>
<gene>
    <name evidence="6" type="ORF">MIND_00606200</name>
</gene>
<dbReference type="GO" id="GO:0008270">
    <property type="term" value="F:zinc ion binding"/>
    <property type="evidence" value="ECO:0007669"/>
    <property type="project" value="UniProtKB-KW"/>
</dbReference>
<dbReference type="EMBL" id="JACAZF010000005">
    <property type="protein sequence ID" value="KAF7303766.1"/>
    <property type="molecule type" value="Genomic_DNA"/>
</dbReference>